<evidence type="ECO:0000313" key="3">
    <source>
        <dbReference type="EMBL" id="ELK07509.1"/>
    </source>
</evidence>
<evidence type="ECO:0000313" key="4">
    <source>
        <dbReference type="Proteomes" id="UP000010552"/>
    </source>
</evidence>
<dbReference type="AlphaFoldDB" id="L5K728"/>
<dbReference type="InterPro" id="IPR007587">
    <property type="entry name" value="SAPS"/>
</dbReference>
<dbReference type="STRING" id="9402.L5K728"/>
<feature type="region of interest" description="Disordered" evidence="2">
    <location>
        <begin position="223"/>
        <end position="259"/>
    </location>
</feature>
<dbReference type="PANTHER" id="PTHR12634:SF15">
    <property type="entry name" value="SERINE_THREONINE-PROTEIN PHOSPHATASE 6 REGULATORY SUBUNIT 2"/>
    <property type="match status" value="1"/>
</dbReference>
<accession>L5K728</accession>
<evidence type="ECO:0000256" key="1">
    <source>
        <dbReference type="ARBA" id="ARBA00006180"/>
    </source>
</evidence>
<dbReference type="Proteomes" id="UP000010552">
    <property type="component" value="Unassembled WGS sequence"/>
</dbReference>
<dbReference type="PANTHER" id="PTHR12634">
    <property type="entry name" value="SIT4 YEAST -ASSOCIATING PROTEIN-RELATED"/>
    <property type="match status" value="1"/>
</dbReference>
<gene>
    <name evidence="3" type="ORF">PAL_GLEAN10004115</name>
</gene>
<dbReference type="GO" id="GO:0005829">
    <property type="term" value="C:cytosol"/>
    <property type="evidence" value="ECO:0007669"/>
    <property type="project" value="TreeGrafter"/>
</dbReference>
<dbReference type="GO" id="GO:0005634">
    <property type="term" value="C:nucleus"/>
    <property type="evidence" value="ECO:0007669"/>
    <property type="project" value="TreeGrafter"/>
</dbReference>
<organism evidence="3 4">
    <name type="scientific">Pteropus alecto</name>
    <name type="common">Black flying fox</name>
    <dbReference type="NCBI Taxonomy" id="9402"/>
    <lineage>
        <taxon>Eukaryota</taxon>
        <taxon>Metazoa</taxon>
        <taxon>Chordata</taxon>
        <taxon>Craniata</taxon>
        <taxon>Vertebrata</taxon>
        <taxon>Euteleostomi</taxon>
        <taxon>Mammalia</taxon>
        <taxon>Eutheria</taxon>
        <taxon>Laurasiatheria</taxon>
        <taxon>Chiroptera</taxon>
        <taxon>Yinpterochiroptera</taxon>
        <taxon>Pteropodoidea</taxon>
        <taxon>Pteropodidae</taxon>
        <taxon>Pteropodinae</taxon>
        <taxon>Pteropus</taxon>
    </lineage>
</organism>
<proteinExistence type="inferred from homology"/>
<comment type="similarity">
    <text evidence="1">Belongs to the SAPS family.</text>
</comment>
<dbReference type="Pfam" id="PF04499">
    <property type="entry name" value="SAPS"/>
    <property type="match status" value="1"/>
</dbReference>
<dbReference type="GO" id="GO:0019888">
    <property type="term" value="F:protein phosphatase regulator activity"/>
    <property type="evidence" value="ECO:0007669"/>
    <property type="project" value="TreeGrafter"/>
</dbReference>
<dbReference type="InParanoid" id="L5K728"/>
<feature type="compositionally biased region" description="Low complexity" evidence="2">
    <location>
        <begin position="231"/>
        <end position="245"/>
    </location>
</feature>
<dbReference type="GO" id="GO:0019903">
    <property type="term" value="F:protein phosphatase binding"/>
    <property type="evidence" value="ECO:0007669"/>
    <property type="project" value="InterPro"/>
</dbReference>
<evidence type="ECO:0000256" key="2">
    <source>
        <dbReference type="SAM" id="MobiDB-lite"/>
    </source>
</evidence>
<keyword evidence="4" id="KW-1185">Reference proteome</keyword>
<dbReference type="EMBL" id="KB030957">
    <property type="protein sequence ID" value="ELK07509.1"/>
    <property type="molecule type" value="Genomic_DNA"/>
</dbReference>
<sequence>MGHLTRIANAVVRNLEGGPAQTPVSEVIRGTPAGLPADCRGRWESFVEETLTETNRRNAVDLVSTHHLHPSSEDEDMEGVFPNELSLQQAFSEYQVQQMTATFVDQFGFNDEEFADQDDSVNAPFDRIAEINFNVDADEDSPSAALFEACCGDHIQPFDDEEDDDIWEDKEAHCAARVTARARFPPSPSFPQERGALGWCHALALTGLPRFGGPQASENGLVPGVRDPGEADTAAARAGTPPATAQKDGPRMDYGSEGPTWTVFDDPVTPPAPARGVAMDVGSSVWADSTPSTSALEEKGWAKFADFQPFCCSESGPRCSSPVDTGLGNTQGGLRQGLERAQATFALAVAVPPEAASTALSKASPVPVSPAVSPVLAVAITTAASVMASPAITTVAILGTVTKDRKVDVPAPAGATSNGPV</sequence>
<name>L5K728_PTEAL</name>
<reference evidence="4" key="1">
    <citation type="journal article" date="2013" name="Science">
        <title>Comparative analysis of bat genomes provides insight into the evolution of flight and immunity.</title>
        <authorList>
            <person name="Zhang G."/>
            <person name="Cowled C."/>
            <person name="Shi Z."/>
            <person name="Huang Z."/>
            <person name="Bishop-Lilly K.A."/>
            <person name="Fang X."/>
            <person name="Wynne J.W."/>
            <person name="Xiong Z."/>
            <person name="Baker M.L."/>
            <person name="Zhao W."/>
            <person name="Tachedjian M."/>
            <person name="Zhu Y."/>
            <person name="Zhou P."/>
            <person name="Jiang X."/>
            <person name="Ng J."/>
            <person name="Yang L."/>
            <person name="Wu L."/>
            <person name="Xiao J."/>
            <person name="Feng Y."/>
            <person name="Chen Y."/>
            <person name="Sun X."/>
            <person name="Zhang Y."/>
            <person name="Marsh G.A."/>
            <person name="Crameri G."/>
            <person name="Broder C.C."/>
            <person name="Frey K.G."/>
            <person name="Wang L.F."/>
            <person name="Wang J."/>
        </authorList>
    </citation>
    <scope>NUCLEOTIDE SEQUENCE [LARGE SCALE GENOMIC DNA]</scope>
</reference>
<protein>
    <submittedName>
        <fullName evidence="3">Serine/threonine-protein phosphatase 6 regulatory subunit 2</fullName>
    </submittedName>
</protein>